<evidence type="ECO:0000256" key="1">
    <source>
        <dbReference type="SAM" id="Phobius"/>
    </source>
</evidence>
<keyword evidence="3" id="KW-1185">Reference proteome</keyword>
<dbReference type="EMBL" id="QLLQ01000003">
    <property type="protein sequence ID" value="RAJ25819.1"/>
    <property type="molecule type" value="Genomic_DNA"/>
</dbReference>
<feature type="transmembrane region" description="Helical" evidence="1">
    <location>
        <begin position="54"/>
        <end position="77"/>
    </location>
</feature>
<keyword evidence="1" id="KW-0812">Transmembrane</keyword>
<reference evidence="2 3" key="1">
    <citation type="submission" date="2018-06" db="EMBL/GenBank/DDBJ databases">
        <title>Genomic Encyclopedia of Archaeal and Bacterial Type Strains, Phase II (KMG-II): from individual species to whole genera.</title>
        <authorList>
            <person name="Goeker M."/>
        </authorList>
    </citation>
    <scope>NUCLEOTIDE SEQUENCE [LARGE SCALE GENOMIC DNA]</scope>
    <source>
        <strain evidence="2 3">DSM 12408</strain>
    </source>
</reference>
<sequence>MTIFDHLFFNSFNHYKKGANKSKANKIAIFYITLVQASLLLVLGVFFAEFFSQMHVATMTATKAWVLFVIASLMLYFKNWMQYSGKKRKVLNANQKKTHAYGIFTLWLIPVVAVFLALLFLKVF</sequence>
<protein>
    <submittedName>
        <fullName evidence="2">Uncharacterized protein</fullName>
    </submittedName>
</protein>
<proteinExistence type="predicted"/>
<accession>A0A1A7R0E3</accession>
<keyword evidence="1" id="KW-0472">Membrane</keyword>
<organism evidence="2 3">
    <name type="scientific">Gelidibacter algens</name>
    <dbReference type="NCBI Taxonomy" id="49280"/>
    <lineage>
        <taxon>Bacteria</taxon>
        <taxon>Pseudomonadati</taxon>
        <taxon>Bacteroidota</taxon>
        <taxon>Flavobacteriia</taxon>
        <taxon>Flavobacteriales</taxon>
        <taxon>Flavobacteriaceae</taxon>
        <taxon>Gelidibacter</taxon>
    </lineage>
</organism>
<keyword evidence="1" id="KW-1133">Transmembrane helix</keyword>
<comment type="caution">
    <text evidence="2">The sequence shown here is derived from an EMBL/GenBank/DDBJ whole genome shotgun (WGS) entry which is preliminary data.</text>
</comment>
<dbReference type="Proteomes" id="UP000248987">
    <property type="component" value="Unassembled WGS sequence"/>
</dbReference>
<evidence type="ECO:0000313" key="2">
    <source>
        <dbReference type="EMBL" id="RAJ25819.1"/>
    </source>
</evidence>
<dbReference type="AlphaFoldDB" id="A0A1A7R0E3"/>
<evidence type="ECO:0000313" key="3">
    <source>
        <dbReference type="Proteomes" id="UP000248987"/>
    </source>
</evidence>
<dbReference type="STRING" id="49280.A9996_10600"/>
<feature type="transmembrane region" description="Helical" evidence="1">
    <location>
        <begin position="27"/>
        <end position="48"/>
    </location>
</feature>
<feature type="transmembrane region" description="Helical" evidence="1">
    <location>
        <begin position="98"/>
        <end position="121"/>
    </location>
</feature>
<name>A0A1A7R0E3_9FLAO</name>
<dbReference type="OrthoDB" id="1445921at2"/>
<gene>
    <name evidence="2" type="ORF">LX77_01235</name>
</gene>